<dbReference type="EMBL" id="QGNY01000010">
    <property type="protein sequence ID" value="PWS29848.1"/>
    <property type="molecule type" value="Genomic_DNA"/>
</dbReference>
<sequence length="76" mass="8602">MSICLENEDNVPIEDIIKAVNKKLKEVHQLISELNLGKTEVKVDGVYRTFNDGEIVKIVSGSFKKVQVQSKIIKLF</sequence>
<comment type="caution">
    <text evidence="1">The sequence shown here is derived from an EMBL/GenBank/DDBJ whole genome shotgun (WGS) entry which is preliminary data.</text>
</comment>
<name>A0A317EX76_9SPHI</name>
<organism evidence="1 2">
    <name type="scientific">Pedobacter paludis</name>
    <dbReference type="NCBI Taxonomy" id="2203212"/>
    <lineage>
        <taxon>Bacteria</taxon>
        <taxon>Pseudomonadati</taxon>
        <taxon>Bacteroidota</taxon>
        <taxon>Sphingobacteriia</taxon>
        <taxon>Sphingobacteriales</taxon>
        <taxon>Sphingobacteriaceae</taxon>
        <taxon>Pedobacter</taxon>
    </lineage>
</organism>
<keyword evidence="2" id="KW-1185">Reference proteome</keyword>
<dbReference type="Proteomes" id="UP000245391">
    <property type="component" value="Unassembled WGS sequence"/>
</dbReference>
<protein>
    <submittedName>
        <fullName evidence="1">Uncharacterized protein</fullName>
    </submittedName>
</protein>
<dbReference type="OrthoDB" id="770710at2"/>
<evidence type="ECO:0000313" key="2">
    <source>
        <dbReference type="Proteomes" id="UP000245391"/>
    </source>
</evidence>
<evidence type="ECO:0000313" key="1">
    <source>
        <dbReference type="EMBL" id="PWS29848.1"/>
    </source>
</evidence>
<proteinExistence type="predicted"/>
<reference evidence="2" key="1">
    <citation type="submission" date="2018-05" db="EMBL/GenBank/DDBJ databases">
        <title>Pedobacter paludis sp. nov., isolated from wetland soil.</title>
        <authorList>
            <person name="Zhang Y."/>
        </authorList>
    </citation>
    <scope>NUCLEOTIDE SEQUENCE [LARGE SCALE GENOMIC DNA]</scope>
    <source>
        <strain evidence="2">R-8</strain>
    </source>
</reference>
<dbReference type="RefSeq" id="WP_109932761.1">
    <property type="nucleotide sequence ID" value="NZ_QGNY01000010.1"/>
</dbReference>
<dbReference type="AlphaFoldDB" id="A0A317EX76"/>
<gene>
    <name evidence="1" type="ORF">DF947_21150</name>
</gene>
<accession>A0A317EX76</accession>